<feature type="compositionally biased region" description="Polar residues" evidence="1">
    <location>
        <begin position="1"/>
        <end position="13"/>
    </location>
</feature>
<protein>
    <submittedName>
        <fullName evidence="2">Uncharacterized protein</fullName>
    </submittedName>
</protein>
<dbReference type="GeneID" id="4396318"/>
<feature type="region of interest" description="Disordered" evidence="1">
    <location>
        <begin position="364"/>
        <end position="393"/>
    </location>
</feature>
<dbReference type="OrthoDB" id="4580037at2759"/>
<dbReference type="eggNOG" id="ENOG502SDT6">
    <property type="taxonomic scope" value="Eukaryota"/>
</dbReference>
<keyword evidence="3" id="KW-1185">Reference proteome</keyword>
<dbReference type="Proteomes" id="UP000001056">
    <property type="component" value="Unassembled WGS sequence"/>
</dbReference>
<feature type="region of interest" description="Disordered" evidence="1">
    <location>
        <begin position="500"/>
        <end position="542"/>
    </location>
</feature>
<dbReference type="EMBL" id="CH408035">
    <property type="protein sequence ID" value="EAQ83328.1"/>
    <property type="molecule type" value="Genomic_DNA"/>
</dbReference>
<evidence type="ECO:0000256" key="1">
    <source>
        <dbReference type="SAM" id="MobiDB-lite"/>
    </source>
</evidence>
<dbReference type="OMA" id="YLTIDNI"/>
<feature type="compositionally biased region" description="Basic and acidic residues" evidence="1">
    <location>
        <begin position="500"/>
        <end position="516"/>
    </location>
</feature>
<dbReference type="RefSeq" id="XP_001227659.1">
    <property type="nucleotide sequence ID" value="XM_001227658.1"/>
</dbReference>
<name>Q2GQM2_CHAGB</name>
<evidence type="ECO:0000313" key="3">
    <source>
        <dbReference type="Proteomes" id="UP000001056"/>
    </source>
</evidence>
<feature type="region of interest" description="Disordered" evidence="1">
    <location>
        <begin position="1"/>
        <end position="28"/>
    </location>
</feature>
<dbReference type="HOGENOM" id="CLU_478316_0_0_1"/>
<proteinExistence type="predicted"/>
<organism evidence="2 3">
    <name type="scientific">Chaetomium globosum (strain ATCC 6205 / CBS 148.51 / DSM 1962 / NBRC 6347 / NRRL 1970)</name>
    <name type="common">Soil fungus</name>
    <dbReference type="NCBI Taxonomy" id="306901"/>
    <lineage>
        <taxon>Eukaryota</taxon>
        <taxon>Fungi</taxon>
        <taxon>Dikarya</taxon>
        <taxon>Ascomycota</taxon>
        <taxon>Pezizomycotina</taxon>
        <taxon>Sordariomycetes</taxon>
        <taxon>Sordariomycetidae</taxon>
        <taxon>Sordariales</taxon>
        <taxon>Chaetomiaceae</taxon>
        <taxon>Chaetomium</taxon>
    </lineage>
</organism>
<gene>
    <name evidence="2" type="ORF">CHGG_09732</name>
</gene>
<evidence type="ECO:0000313" key="2">
    <source>
        <dbReference type="EMBL" id="EAQ83328.1"/>
    </source>
</evidence>
<dbReference type="AlphaFoldDB" id="Q2GQM2"/>
<dbReference type="VEuPathDB" id="FungiDB:CHGG_09732"/>
<sequence>MTSPVSSDTSNSKGAAITAPAKNDQGYHRAPLTSLTAPYQPGSDWDRVCENFIVFPPGRSRRGTKGPRSMIAACTRVLADNIRDVSFETILELPDHLKRALFRELYPRNMALQSWRALTGAFMPELSARAASASSGKGKEKESQFTAEMAVFRYNLEIGAPQCRLSAYITPFMDWTDGLIYFSIDNVPRFQTHELVALAKLRQLAVLEIVEREDRDSPVSDRLFRAWGEVEGERFPTLRVLKIASKRHQVTERALQYVLPLPSLEIFDITALRSSTLRSDQAKDVANRCGWKVEEAGDRRWRYAERQRPPEIPEKRLFVAYADAYLDGRIPVHWTGALGLKKMFEQDKQEVVWVDNPRRLLYPEEEKSRELKDEKTDTERDPGHVEPEPEKPELRDYIDDGWRSVLDGSHMLSRLAGFHKDSDTSHFDMTADQVFWFLALLDQRQGGERKPPAGQMQAFGVTLPRDRFVSFTLCDHPCGEYHSRETLYAERLIFSRSREAEARRQRASHLDNREENPQAPKPQKSKKRQGQTIADLLSSMVE</sequence>
<accession>Q2GQM2</accession>
<dbReference type="InParanoid" id="Q2GQM2"/>
<reference evidence="3" key="1">
    <citation type="journal article" date="2015" name="Genome Announc.">
        <title>Draft genome sequence of the cellulolytic fungus Chaetomium globosum.</title>
        <authorList>
            <person name="Cuomo C.A."/>
            <person name="Untereiner W.A."/>
            <person name="Ma L.-J."/>
            <person name="Grabherr M."/>
            <person name="Birren B.W."/>
        </authorList>
    </citation>
    <scope>NUCLEOTIDE SEQUENCE [LARGE SCALE GENOMIC DNA]</scope>
    <source>
        <strain evidence="3">ATCC 6205 / CBS 148.51 / DSM 1962 / NBRC 6347 / NRRL 1970</strain>
    </source>
</reference>